<dbReference type="InterPro" id="IPR015943">
    <property type="entry name" value="WD40/YVTN_repeat-like_dom_sf"/>
</dbReference>
<dbReference type="InterPro" id="IPR011044">
    <property type="entry name" value="Quino_amine_DH_bsu"/>
</dbReference>
<sequence length="369" mass="41766">MVNLFRLVWLVLVLVSVPLHAQDNEGATLRGGEGTLFLGGYAHEIYVIDEVTEQVVDTIQVTSGIPRSLTLSTNREHFYLNDMTAEHFEIIDIASRSTLDTFSLSGGSTRARIEGFVVDPQERYVILLTRKLTKLVDRFEIGPSELLQYDLSTHEVIRTIPFPDGKERQQLNMLISPDGALLYFFVDQVVIYETTNFTEVDRWDLSEPFEPGLGSLRFGFSGGLNQQFGIYTGLFTVRSPRRDGRQMGVARVDLNEKEVDYFYMLGPAARVGFSMTADGTKAYGFVKEAPIGHYELWAFDLENRRLGPRQIFDRGRPRMQLTPSSNGQLLYVWQAGQTIDIHEASTFRYLRTIDLEADSTTSLIVLPPD</sequence>
<organism evidence="1">
    <name type="scientific">marine metagenome</name>
    <dbReference type="NCBI Taxonomy" id="408172"/>
    <lineage>
        <taxon>unclassified sequences</taxon>
        <taxon>metagenomes</taxon>
        <taxon>ecological metagenomes</taxon>
    </lineage>
</organism>
<protein>
    <submittedName>
        <fullName evidence="1">Uncharacterized protein</fullName>
    </submittedName>
</protein>
<accession>A0A381RKL9</accession>
<proteinExistence type="predicted"/>
<gene>
    <name evidence="1" type="ORF">METZ01_LOCUS44343</name>
</gene>
<name>A0A381RKL9_9ZZZZ</name>
<dbReference type="SUPFAM" id="SSF50969">
    <property type="entry name" value="YVTN repeat-like/Quinoprotein amine dehydrogenase"/>
    <property type="match status" value="1"/>
</dbReference>
<dbReference type="Gene3D" id="2.130.10.10">
    <property type="entry name" value="YVTN repeat-like/Quinoprotein amine dehydrogenase"/>
    <property type="match status" value="1"/>
</dbReference>
<evidence type="ECO:0000313" key="1">
    <source>
        <dbReference type="EMBL" id="SUZ91489.1"/>
    </source>
</evidence>
<dbReference type="EMBL" id="UINC01001979">
    <property type="protein sequence ID" value="SUZ91489.1"/>
    <property type="molecule type" value="Genomic_DNA"/>
</dbReference>
<dbReference type="AlphaFoldDB" id="A0A381RKL9"/>
<reference evidence="1" key="1">
    <citation type="submission" date="2018-05" db="EMBL/GenBank/DDBJ databases">
        <authorList>
            <person name="Lanie J.A."/>
            <person name="Ng W.-L."/>
            <person name="Kazmierczak K.M."/>
            <person name="Andrzejewski T.M."/>
            <person name="Davidsen T.M."/>
            <person name="Wayne K.J."/>
            <person name="Tettelin H."/>
            <person name="Glass J.I."/>
            <person name="Rusch D."/>
            <person name="Podicherti R."/>
            <person name="Tsui H.-C.T."/>
            <person name="Winkler M.E."/>
        </authorList>
    </citation>
    <scope>NUCLEOTIDE SEQUENCE</scope>
</reference>